<dbReference type="AlphaFoldDB" id="A0A229W0W7"/>
<organism evidence="2 3">
    <name type="scientific">Bifidobacterium vansinderenii</name>
    <dbReference type="NCBI Taxonomy" id="1984871"/>
    <lineage>
        <taxon>Bacteria</taxon>
        <taxon>Bacillati</taxon>
        <taxon>Actinomycetota</taxon>
        <taxon>Actinomycetes</taxon>
        <taxon>Bifidobacteriales</taxon>
        <taxon>Bifidobacteriaceae</taxon>
        <taxon>Bifidobacterium</taxon>
    </lineage>
</organism>
<dbReference type="Pfam" id="PF12730">
    <property type="entry name" value="ABC2_membrane_4"/>
    <property type="match status" value="1"/>
</dbReference>
<accession>A0A229W0W7</accession>
<dbReference type="RefSeq" id="WP_093959508.1">
    <property type="nucleotide sequence ID" value="NZ_NEWD01000004.1"/>
</dbReference>
<proteinExistence type="predicted"/>
<evidence type="ECO:0000313" key="3">
    <source>
        <dbReference type="Proteomes" id="UP000215433"/>
    </source>
</evidence>
<dbReference type="Proteomes" id="UP000215433">
    <property type="component" value="Unassembled WGS sequence"/>
</dbReference>
<keyword evidence="1" id="KW-1133">Transmembrane helix</keyword>
<feature type="transmembrane region" description="Helical" evidence="1">
    <location>
        <begin position="164"/>
        <end position="186"/>
    </location>
</feature>
<feature type="transmembrane region" description="Helical" evidence="1">
    <location>
        <begin position="39"/>
        <end position="60"/>
    </location>
</feature>
<keyword evidence="3" id="KW-1185">Reference proteome</keyword>
<gene>
    <name evidence="2" type="ORF">Tam10B_0301</name>
</gene>
<evidence type="ECO:0000313" key="2">
    <source>
        <dbReference type="EMBL" id="OXN01300.1"/>
    </source>
</evidence>
<reference evidence="2 3" key="1">
    <citation type="submission" date="2017-05" db="EMBL/GenBank/DDBJ databases">
        <title>Bifidobacterium vansinderenii sp. nov.</title>
        <authorList>
            <person name="Lugli G.A."/>
            <person name="Duranti S."/>
            <person name="Mangifesta M."/>
        </authorList>
    </citation>
    <scope>NUCLEOTIDE SEQUENCE [LARGE SCALE GENOMIC DNA]</scope>
    <source>
        <strain evidence="2 3">Tam10B</strain>
    </source>
</reference>
<dbReference type="OrthoDB" id="3231524at2"/>
<dbReference type="EMBL" id="NEWD01000004">
    <property type="protein sequence ID" value="OXN01300.1"/>
    <property type="molecule type" value="Genomic_DNA"/>
</dbReference>
<sequence length="279" mass="29776">MNGVFSAVTAPNRTRRPRTKGNDPFTLARLELLKVRGSSFWWMWFGMIALVSAWVGMALMKRAGNPNPALRSIVLADGEIYQIVSLLAPILAALLTSRIAVLETMERMNLKWLSFGQSDAARFVGKLIVSGTAVGLCFLIPLLWVPLAANGLGFTMDSSLVELLWAPSLIGFLSALATAAVHLMLSMVIDRQAVGLGLGVIAGILASGLEAVNLPYLGWAFPAGLSSAADPFVRSIGSDGGATMLLADRPWMLVVAALLAALGWTLISVVVVRMKESNR</sequence>
<name>A0A229W0W7_9BIFI</name>
<protein>
    <submittedName>
        <fullName evidence="2">ABC-2 family transporter protein</fullName>
    </submittedName>
</protein>
<evidence type="ECO:0000256" key="1">
    <source>
        <dbReference type="SAM" id="Phobius"/>
    </source>
</evidence>
<keyword evidence="1" id="KW-0472">Membrane</keyword>
<comment type="caution">
    <text evidence="2">The sequence shown here is derived from an EMBL/GenBank/DDBJ whole genome shotgun (WGS) entry which is preliminary data.</text>
</comment>
<feature type="transmembrane region" description="Helical" evidence="1">
    <location>
        <begin position="251"/>
        <end position="272"/>
    </location>
</feature>
<feature type="transmembrane region" description="Helical" evidence="1">
    <location>
        <begin position="123"/>
        <end position="144"/>
    </location>
</feature>
<feature type="transmembrane region" description="Helical" evidence="1">
    <location>
        <begin position="193"/>
        <end position="212"/>
    </location>
</feature>
<keyword evidence="1" id="KW-0812">Transmembrane</keyword>
<feature type="transmembrane region" description="Helical" evidence="1">
    <location>
        <begin position="80"/>
        <end position="102"/>
    </location>
</feature>